<feature type="domain" description="Thiolase C-terminal" evidence="10">
    <location>
        <begin position="305"/>
        <end position="424"/>
    </location>
</feature>
<accession>A0ABY6V234</accession>
<protein>
    <submittedName>
        <fullName evidence="11">Uncharacterized protein</fullName>
    </submittedName>
</protein>
<comment type="caution">
    <text evidence="11">The sequence shown here is derived from an EMBL/GenBank/DDBJ whole genome shotgun (WGS) entry which is preliminary data.</text>
</comment>
<evidence type="ECO:0000256" key="8">
    <source>
        <dbReference type="RuleBase" id="RU003557"/>
    </source>
</evidence>
<dbReference type="Gene3D" id="3.40.47.10">
    <property type="match status" value="2"/>
</dbReference>
<proteinExistence type="inferred from homology"/>
<comment type="cofactor">
    <cofactor evidence="1">
        <name>K(+)</name>
        <dbReference type="ChEBI" id="CHEBI:29103"/>
    </cofactor>
</comment>
<evidence type="ECO:0000256" key="7">
    <source>
        <dbReference type="ARBA" id="ARBA00047605"/>
    </source>
</evidence>
<dbReference type="InterPro" id="IPR020613">
    <property type="entry name" value="Thiolase_CS"/>
</dbReference>
<dbReference type="PROSITE" id="PS00737">
    <property type="entry name" value="THIOLASE_2"/>
    <property type="match status" value="1"/>
</dbReference>
<evidence type="ECO:0000313" key="11">
    <source>
        <dbReference type="EMBL" id="VUC37785.1"/>
    </source>
</evidence>
<evidence type="ECO:0000256" key="4">
    <source>
        <dbReference type="ARBA" id="ARBA00022679"/>
    </source>
</evidence>
<reference evidence="11 12" key="1">
    <citation type="submission" date="2019-06" db="EMBL/GenBank/DDBJ databases">
        <authorList>
            <person name="Broberg M."/>
        </authorList>
    </citation>
    <scope>NUCLEOTIDE SEQUENCE [LARGE SCALE GENOMIC DNA]</scope>
</reference>
<dbReference type="InterPro" id="IPR020617">
    <property type="entry name" value="Thiolase_C"/>
</dbReference>
<evidence type="ECO:0000259" key="10">
    <source>
        <dbReference type="Pfam" id="PF02803"/>
    </source>
</evidence>
<comment type="catalytic activity">
    <reaction evidence="7">
        <text>an acyl-CoA + acetyl-CoA = a 3-oxoacyl-CoA + CoA</text>
        <dbReference type="Rhea" id="RHEA:21564"/>
        <dbReference type="ChEBI" id="CHEBI:57287"/>
        <dbReference type="ChEBI" id="CHEBI:57288"/>
        <dbReference type="ChEBI" id="CHEBI:58342"/>
        <dbReference type="ChEBI" id="CHEBI:90726"/>
        <dbReference type="EC" id="2.3.1.16"/>
    </reaction>
</comment>
<gene>
    <name evidence="11" type="ORF">CLO192961_LOCUS482985</name>
</gene>
<dbReference type="InterPro" id="IPR020616">
    <property type="entry name" value="Thiolase_N"/>
</dbReference>
<dbReference type="PIRSF" id="PIRSF000429">
    <property type="entry name" value="Ac-CoA_Ac_transf"/>
    <property type="match status" value="1"/>
</dbReference>
<evidence type="ECO:0000259" key="9">
    <source>
        <dbReference type="Pfam" id="PF00108"/>
    </source>
</evidence>
<organism evidence="11 12">
    <name type="scientific">Bionectria ochroleuca</name>
    <name type="common">Gliocladium roseum</name>
    <dbReference type="NCBI Taxonomy" id="29856"/>
    <lineage>
        <taxon>Eukaryota</taxon>
        <taxon>Fungi</taxon>
        <taxon>Dikarya</taxon>
        <taxon>Ascomycota</taxon>
        <taxon>Pezizomycotina</taxon>
        <taxon>Sordariomycetes</taxon>
        <taxon>Hypocreomycetidae</taxon>
        <taxon>Hypocreales</taxon>
        <taxon>Bionectriaceae</taxon>
        <taxon>Clonostachys</taxon>
    </lineage>
</organism>
<dbReference type="InterPro" id="IPR016039">
    <property type="entry name" value="Thiolase-like"/>
</dbReference>
<dbReference type="Pfam" id="PF00108">
    <property type="entry name" value="Thiolase_N"/>
    <property type="match status" value="1"/>
</dbReference>
<dbReference type="PANTHER" id="PTHR43853:SF9">
    <property type="entry name" value="ACETYL-COA C-ACETYLTRANSFERASE"/>
    <property type="match status" value="1"/>
</dbReference>
<dbReference type="InterPro" id="IPR020615">
    <property type="entry name" value="Thiolase_acyl_enz_int_AS"/>
</dbReference>
<dbReference type="InterPro" id="IPR050215">
    <property type="entry name" value="Thiolase-like_sf_Thiolase"/>
</dbReference>
<keyword evidence="6 8" id="KW-0012">Acyltransferase</keyword>
<name>A0ABY6V234_BIOOC</name>
<comment type="pathway">
    <text evidence="2">Lipid metabolism; fatty acid metabolism.</text>
</comment>
<evidence type="ECO:0000256" key="6">
    <source>
        <dbReference type="ARBA" id="ARBA00023315"/>
    </source>
</evidence>
<evidence type="ECO:0000256" key="2">
    <source>
        <dbReference type="ARBA" id="ARBA00004872"/>
    </source>
</evidence>
<comment type="similarity">
    <text evidence="3 8">Belongs to the thiolase-like superfamily. Thiolase family.</text>
</comment>
<evidence type="ECO:0000313" key="12">
    <source>
        <dbReference type="Proteomes" id="UP000766486"/>
    </source>
</evidence>
<dbReference type="EMBL" id="CABFNS010001040">
    <property type="protein sequence ID" value="VUC37785.1"/>
    <property type="molecule type" value="Genomic_DNA"/>
</dbReference>
<evidence type="ECO:0000256" key="5">
    <source>
        <dbReference type="ARBA" id="ARBA00022958"/>
    </source>
</evidence>
<evidence type="ECO:0000256" key="3">
    <source>
        <dbReference type="ARBA" id="ARBA00010982"/>
    </source>
</evidence>
<dbReference type="PANTHER" id="PTHR43853">
    <property type="entry name" value="3-KETOACYL-COA THIOLASE, PEROXISOMAL"/>
    <property type="match status" value="1"/>
</dbReference>
<dbReference type="Pfam" id="PF02803">
    <property type="entry name" value="Thiolase_C"/>
    <property type="match status" value="1"/>
</dbReference>
<keyword evidence="4 8" id="KW-0808">Transferase</keyword>
<keyword evidence="12" id="KW-1185">Reference proteome</keyword>
<dbReference type="CDD" id="cd00751">
    <property type="entry name" value="thiolase"/>
    <property type="match status" value="1"/>
</dbReference>
<keyword evidence="5" id="KW-0630">Potassium</keyword>
<dbReference type="NCBIfam" id="TIGR01930">
    <property type="entry name" value="AcCoA-C-Actrans"/>
    <property type="match status" value="1"/>
</dbReference>
<feature type="domain" description="Thiolase N-terminal" evidence="9">
    <location>
        <begin position="65"/>
        <end position="296"/>
    </location>
</feature>
<dbReference type="InterPro" id="IPR002155">
    <property type="entry name" value="Thiolase"/>
</dbReference>
<evidence type="ECO:0000256" key="1">
    <source>
        <dbReference type="ARBA" id="ARBA00001958"/>
    </source>
</evidence>
<dbReference type="PROSITE" id="PS00098">
    <property type="entry name" value="THIOLASE_1"/>
    <property type="match status" value="1"/>
</dbReference>
<dbReference type="SUPFAM" id="SSF53901">
    <property type="entry name" value="Thiolase-like"/>
    <property type="match status" value="2"/>
</dbReference>
<dbReference type="Proteomes" id="UP000766486">
    <property type="component" value="Unassembled WGS sequence"/>
</dbReference>
<sequence>MVSISRIAGRLGAKAPSDVVVLSAVRSPITRAFKGGFREAWPEDILGPVSTPSEKLRHRVTLTRGLDQVMSSAVQKAGIEPRHVQDTLIGNVLAELGFAKTGRMALNHAGFPSSTTFHTVNRQCSSSLQALTYISYAILAGQIDVGLAGGVESMSRNYGTRGIPADVSPALRASDIKSARDCLMLMGITSENVASRYNISRQDQDAYAFMSHSRASAAQAAGHFKSEITPISFQVINPETKAVSEREVTADDTIRPVVTLEKLANLKPAFIEGGGSTAGNSSQISDGASSAILARRSWADAYGIKPIGRYVATSVGGCEPDEMGIGPALAIPELLNKAGISIQDVDIYELNEAFASQTLYCIRELGLDIDKVNPNGGAIALGHPTGATGTRQVATLFNELQRQDKELGVVSMCASTGHGVASLFVRE</sequence>